<dbReference type="AlphaFoldDB" id="A0A101LUQ9"/>
<geneLocation type="mitochondrion" evidence="1"/>
<proteinExistence type="predicted"/>
<gene>
    <name evidence="1" type="ORF">ABT39_MTgene2278</name>
</gene>
<evidence type="ECO:0000313" key="1">
    <source>
        <dbReference type="EMBL" id="KUM45714.1"/>
    </source>
</evidence>
<reference evidence="1" key="1">
    <citation type="journal article" date="2015" name="Genome Biol. Evol.">
        <title>Organellar Genomes of White Spruce (Picea glauca): Assembly and Annotation.</title>
        <authorList>
            <person name="Jackman S.D."/>
            <person name="Warren R.L."/>
            <person name="Gibb E.A."/>
            <person name="Vandervalk B.P."/>
            <person name="Mohamadi H."/>
            <person name="Chu J."/>
            <person name="Raymond A."/>
            <person name="Pleasance S."/>
            <person name="Coope R."/>
            <person name="Wildung M.R."/>
            <person name="Ritland C.E."/>
            <person name="Bousquet J."/>
            <person name="Jones S.J."/>
            <person name="Bohlmann J."/>
            <person name="Birol I."/>
        </authorList>
    </citation>
    <scope>NUCLEOTIDE SEQUENCE [LARGE SCALE GENOMIC DNA]</scope>
    <source>
        <tissue evidence="1">Flushing bud</tissue>
    </source>
</reference>
<keyword evidence="1" id="KW-0496">Mitochondrion</keyword>
<accession>A0A101LUQ9</accession>
<name>A0A101LUQ9_PICGL</name>
<dbReference type="EMBL" id="LKAM01000016">
    <property type="protein sequence ID" value="KUM45714.1"/>
    <property type="molecule type" value="Genomic_DNA"/>
</dbReference>
<organism evidence="1">
    <name type="scientific">Picea glauca</name>
    <name type="common">White spruce</name>
    <name type="synonym">Pinus glauca</name>
    <dbReference type="NCBI Taxonomy" id="3330"/>
    <lineage>
        <taxon>Eukaryota</taxon>
        <taxon>Viridiplantae</taxon>
        <taxon>Streptophyta</taxon>
        <taxon>Embryophyta</taxon>
        <taxon>Tracheophyta</taxon>
        <taxon>Spermatophyta</taxon>
        <taxon>Pinopsida</taxon>
        <taxon>Pinidae</taxon>
        <taxon>Conifers I</taxon>
        <taxon>Pinales</taxon>
        <taxon>Pinaceae</taxon>
        <taxon>Picea</taxon>
    </lineage>
</organism>
<protein>
    <submittedName>
        <fullName evidence="1">Uncharacterized protein</fullName>
    </submittedName>
</protein>
<sequence length="169" mass="19543">MKTARTFRCLPLDALWKWNRKGTTLGSYVEAALLHLLLTYEYLTHLVRCVWWMGKMTSLLPFYIPTFMNGSRVGGWHRNNLSSDRAYLGTTVRIFSRYRQLPDGLDSLPTTRTHFSRDPGNFSIDRGTAPGFLSQKTDSSQRLYERASRAWVGTELVFTLRLLALDDRM</sequence>
<comment type="caution">
    <text evidence="1">The sequence shown here is derived from an EMBL/GenBank/DDBJ whole genome shotgun (WGS) entry which is preliminary data.</text>
</comment>